<dbReference type="InterPro" id="IPR011333">
    <property type="entry name" value="SKP1/BTB/POZ_sf"/>
</dbReference>
<keyword evidence="3" id="KW-1185">Reference proteome</keyword>
<dbReference type="SUPFAM" id="SSF54695">
    <property type="entry name" value="POZ domain"/>
    <property type="match status" value="1"/>
</dbReference>
<evidence type="ECO:0000313" key="3">
    <source>
        <dbReference type="Proteomes" id="UP000305067"/>
    </source>
</evidence>
<sequence length="316" mass="35253">MAVFNDQSTADVILKSSDGVSFYAHKTVLSAYSGTFADADTCSKSSNASEHSSHTSLTTSTNLTAPLEVVVCSERAEILDPLIRFMYRDETQLNLHAMHRQDFFLFADAAEKYDVWSLKQLLRTFMTCEYMDQCPLAILKFAVTHGYTKLGVDAAVVAMRHMIQRRPLSYVLTDEWINMKKALWATDAFFDELTPPPPSPEHTRDVTISVQSKRTSISLDGSPTPRPKKRKIVTQTCDLWDPFYDDIQALSGFAARACVPAIDVPMAFMDGAQKRLEGCNVCTVRAEKWIGQYVEGKRDRLEAVLVGRDGSKGEAG</sequence>
<accession>A0A5C3QC98</accession>
<dbReference type="PROSITE" id="PS50097">
    <property type="entry name" value="BTB"/>
    <property type="match status" value="1"/>
</dbReference>
<dbReference type="InterPro" id="IPR000210">
    <property type="entry name" value="BTB/POZ_dom"/>
</dbReference>
<dbReference type="EMBL" id="ML178837">
    <property type="protein sequence ID" value="TFK98777.1"/>
    <property type="molecule type" value="Genomic_DNA"/>
</dbReference>
<evidence type="ECO:0000259" key="1">
    <source>
        <dbReference type="PROSITE" id="PS50097"/>
    </source>
</evidence>
<organism evidence="2 3">
    <name type="scientific">Pterulicium gracile</name>
    <dbReference type="NCBI Taxonomy" id="1884261"/>
    <lineage>
        <taxon>Eukaryota</taxon>
        <taxon>Fungi</taxon>
        <taxon>Dikarya</taxon>
        <taxon>Basidiomycota</taxon>
        <taxon>Agaricomycotina</taxon>
        <taxon>Agaricomycetes</taxon>
        <taxon>Agaricomycetidae</taxon>
        <taxon>Agaricales</taxon>
        <taxon>Pleurotineae</taxon>
        <taxon>Pterulaceae</taxon>
        <taxon>Pterulicium</taxon>
    </lineage>
</organism>
<proteinExistence type="predicted"/>
<dbReference type="Proteomes" id="UP000305067">
    <property type="component" value="Unassembled WGS sequence"/>
</dbReference>
<reference evidence="2 3" key="1">
    <citation type="journal article" date="2019" name="Nat. Ecol. Evol.">
        <title>Megaphylogeny resolves global patterns of mushroom evolution.</title>
        <authorList>
            <person name="Varga T."/>
            <person name="Krizsan K."/>
            <person name="Foldi C."/>
            <person name="Dima B."/>
            <person name="Sanchez-Garcia M."/>
            <person name="Sanchez-Ramirez S."/>
            <person name="Szollosi G.J."/>
            <person name="Szarkandi J.G."/>
            <person name="Papp V."/>
            <person name="Albert L."/>
            <person name="Andreopoulos W."/>
            <person name="Angelini C."/>
            <person name="Antonin V."/>
            <person name="Barry K.W."/>
            <person name="Bougher N.L."/>
            <person name="Buchanan P."/>
            <person name="Buyck B."/>
            <person name="Bense V."/>
            <person name="Catcheside P."/>
            <person name="Chovatia M."/>
            <person name="Cooper J."/>
            <person name="Damon W."/>
            <person name="Desjardin D."/>
            <person name="Finy P."/>
            <person name="Geml J."/>
            <person name="Haridas S."/>
            <person name="Hughes K."/>
            <person name="Justo A."/>
            <person name="Karasinski D."/>
            <person name="Kautmanova I."/>
            <person name="Kiss B."/>
            <person name="Kocsube S."/>
            <person name="Kotiranta H."/>
            <person name="LaButti K.M."/>
            <person name="Lechner B.E."/>
            <person name="Liimatainen K."/>
            <person name="Lipzen A."/>
            <person name="Lukacs Z."/>
            <person name="Mihaltcheva S."/>
            <person name="Morgado L.N."/>
            <person name="Niskanen T."/>
            <person name="Noordeloos M.E."/>
            <person name="Ohm R.A."/>
            <person name="Ortiz-Santana B."/>
            <person name="Ovrebo C."/>
            <person name="Racz N."/>
            <person name="Riley R."/>
            <person name="Savchenko A."/>
            <person name="Shiryaev A."/>
            <person name="Soop K."/>
            <person name="Spirin V."/>
            <person name="Szebenyi C."/>
            <person name="Tomsovsky M."/>
            <person name="Tulloss R.E."/>
            <person name="Uehling J."/>
            <person name="Grigoriev I.V."/>
            <person name="Vagvolgyi C."/>
            <person name="Papp T."/>
            <person name="Martin F.M."/>
            <person name="Miettinen O."/>
            <person name="Hibbett D.S."/>
            <person name="Nagy L.G."/>
        </authorList>
    </citation>
    <scope>NUCLEOTIDE SEQUENCE [LARGE SCALE GENOMIC DNA]</scope>
    <source>
        <strain evidence="2 3">CBS 309.79</strain>
    </source>
</reference>
<name>A0A5C3QC98_9AGAR</name>
<feature type="domain" description="BTB" evidence="1">
    <location>
        <begin position="10"/>
        <end position="95"/>
    </location>
</feature>
<evidence type="ECO:0000313" key="2">
    <source>
        <dbReference type="EMBL" id="TFK98777.1"/>
    </source>
</evidence>
<dbReference type="SMART" id="SM00225">
    <property type="entry name" value="BTB"/>
    <property type="match status" value="1"/>
</dbReference>
<protein>
    <recommendedName>
        <fullName evidence="1">BTB domain-containing protein</fullName>
    </recommendedName>
</protein>
<dbReference type="Gene3D" id="3.30.710.10">
    <property type="entry name" value="Potassium Channel Kv1.1, Chain A"/>
    <property type="match status" value="1"/>
</dbReference>
<dbReference type="Pfam" id="PF00651">
    <property type="entry name" value="BTB"/>
    <property type="match status" value="1"/>
</dbReference>
<gene>
    <name evidence="2" type="ORF">BDV98DRAFT_572201</name>
</gene>
<dbReference type="STRING" id="1884261.A0A5C3QC98"/>
<dbReference type="OrthoDB" id="3184970at2759"/>
<dbReference type="AlphaFoldDB" id="A0A5C3QC98"/>